<feature type="transmembrane region" description="Helical" evidence="10">
    <location>
        <begin position="31"/>
        <end position="53"/>
    </location>
</feature>
<evidence type="ECO:0000259" key="11">
    <source>
        <dbReference type="Pfam" id="PF00520"/>
    </source>
</evidence>
<dbReference type="AlphaFoldDB" id="A0AAD9KVT1"/>
<evidence type="ECO:0000313" key="12">
    <source>
        <dbReference type="EMBL" id="KAK2177688.1"/>
    </source>
</evidence>
<proteinExistence type="predicted"/>
<comment type="subcellular location">
    <subcellularLocation>
        <location evidence="1">Membrane</location>
        <topology evidence="1">Multi-pass membrane protein</topology>
    </subcellularLocation>
</comment>
<keyword evidence="8 10" id="KW-0472">Membrane</keyword>
<dbReference type="InterPro" id="IPR005821">
    <property type="entry name" value="Ion_trans_dom"/>
</dbReference>
<evidence type="ECO:0000256" key="4">
    <source>
        <dbReference type="ARBA" id="ARBA00022737"/>
    </source>
</evidence>
<evidence type="ECO:0000256" key="3">
    <source>
        <dbReference type="ARBA" id="ARBA00022692"/>
    </source>
</evidence>
<dbReference type="GO" id="GO:1902495">
    <property type="term" value="C:transmembrane transporter complex"/>
    <property type="evidence" value="ECO:0007669"/>
    <property type="project" value="TreeGrafter"/>
</dbReference>
<name>A0AAD9KVT1_RIDPI</name>
<organism evidence="12 13">
    <name type="scientific">Ridgeia piscesae</name>
    <name type="common">Tubeworm</name>
    <dbReference type="NCBI Taxonomy" id="27915"/>
    <lineage>
        <taxon>Eukaryota</taxon>
        <taxon>Metazoa</taxon>
        <taxon>Spiralia</taxon>
        <taxon>Lophotrochozoa</taxon>
        <taxon>Annelida</taxon>
        <taxon>Polychaeta</taxon>
        <taxon>Sedentaria</taxon>
        <taxon>Canalipalpata</taxon>
        <taxon>Sabellida</taxon>
        <taxon>Siboglinidae</taxon>
        <taxon>Ridgeia</taxon>
    </lineage>
</organism>
<dbReference type="InterPro" id="IPR052076">
    <property type="entry name" value="TRP_cation_channel"/>
</dbReference>
<keyword evidence="9" id="KW-0407">Ion channel</keyword>
<keyword evidence="4" id="KW-0677">Repeat</keyword>
<keyword evidence="6" id="KW-0040">ANK repeat</keyword>
<keyword evidence="2" id="KW-0813">Transport</keyword>
<evidence type="ECO:0000256" key="2">
    <source>
        <dbReference type="ARBA" id="ARBA00022448"/>
    </source>
</evidence>
<keyword evidence="13" id="KW-1185">Reference proteome</keyword>
<evidence type="ECO:0000256" key="6">
    <source>
        <dbReference type="ARBA" id="ARBA00023043"/>
    </source>
</evidence>
<evidence type="ECO:0000256" key="9">
    <source>
        <dbReference type="ARBA" id="ARBA00023303"/>
    </source>
</evidence>
<dbReference type="PANTHER" id="PTHR47143">
    <property type="entry name" value="TRANSIENT RECEPTOR POTENTIAL CATION CHANNEL PROTEIN PAINLESS"/>
    <property type="match status" value="1"/>
</dbReference>
<feature type="transmembrane region" description="Helical" evidence="10">
    <location>
        <begin position="179"/>
        <end position="212"/>
    </location>
</feature>
<feature type="domain" description="Ion transport" evidence="11">
    <location>
        <begin position="58"/>
        <end position="304"/>
    </location>
</feature>
<sequence length="440" mass="51126">MIMVEHNQTALLAHPLVTSLLQFKWANFGRYVYYTNLAIYCLYLTFLTVYIMYTTAPYMYTNVTNVTADFCENVSHHESNEVTQPLIAFVSKYIVMVLALVNLVREVLQLRSAKWSYFSPENVMELIAYLGSILLVMDFSKCQEYKGIRTSWQWQLGAVAVFLAWMNLLLFIRKFPRFGIYIVMFTDILLTFLTFLPVFFLFVVAFSLAFFMLMQNMYAFRRPEFSLLKTSMMMIGEFDFDSVFYGMGTYDPSDSEEEVHKKTLYYSGVSYALFVVFLVLMAILVTNLLVGLAVDDIKAVQEQAVLKRLAMQVELALDVEKIVPQFIRRRFVVKCRTIRPNENRHHSSIFRCLMSESELSSEAIVKALNPELDEMEQLQENQEKMIEQIDMLKKKMKGTTHRLEKMLVSLCKAQRVDYAEDDVAGDKKKFKHVGTSTNEL</sequence>
<feature type="transmembrane region" description="Helical" evidence="10">
    <location>
        <begin position="86"/>
        <end position="103"/>
    </location>
</feature>
<comment type="caution">
    <text evidence="12">The sequence shown here is derived from an EMBL/GenBank/DDBJ whole genome shotgun (WGS) entry which is preliminary data.</text>
</comment>
<evidence type="ECO:0000256" key="1">
    <source>
        <dbReference type="ARBA" id="ARBA00004141"/>
    </source>
</evidence>
<dbReference type="Proteomes" id="UP001209878">
    <property type="component" value="Unassembled WGS sequence"/>
</dbReference>
<dbReference type="PANTHER" id="PTHR47143:SF3">
    <property type="entry name" value="PWWP DOMAIN-CONTAINING PROTEIN"/>
    <property type="match status" value="1"/>
</dbReference>
<keyword evidence="7" id="KW-0406">Ion transport</keyword>
<evidence type="ECO:0000256" key="7">
    <source>
        <dbReference type="ARBA" id="ARBA00023065"/>
    </source>
</evidence>
<keyword evidence="5 10" id="KW-1133">Transmembrane helix</keyword>
<protein>
    <recommendedName>
        <fullName evidence="11">Ion transport domain-containing protein</fullName>
    </recommendedName>
</protein>
<evidence type="ECO:0000256" key="5">
    <source>
        <dbReference type="ARBA" id="ARBA00022989"/>
    </source>
</evidence>
<keyword evidence="3 10" id="KW-0812">Transmembrane</keyword>
<dbReference type="GO" id="GO:0005216">
    <property type="term" value="F:monoatomic ion channel activity"/>
    <property type="evidence" value="ECO:0007669"/>
    <property type="project" value="InterPro"/>
</dbReference>
<feature type="transmembrane region" description="Helical" evidence="10">
    <location>
        <begin position="271"/>
        <end position="294"/>
    </location>
</feature>
<feature type="transmembrane region" description="Helical" evidence="10">
    <location>
        <begin position="123"/>
        <end position="140"/>
    </location>
</feature>
<gene>
    <name evidence="12" type="ORF">NP493_585g01068</name>
</gene>
<accession>A0AAD9KVT1</accession>
<dbReference type="EMBL" id="JAODUO010000584">
    <property type="protein sequence ID" value="KAK2177688.1"/>
    <property type="molecule type" value="Genomic_DNA"/>
</dbReference>
<evidence type="ECO:0000256" key="8">
    <source>
        <dbReference type="ARBA" id="ARBA00023136"/>
    </source>
</evidence>
<reference evidence="12" key="1">
    <citation type="journal article" date="2023" name="Mol. Biol. Evol.">
        <title>Third-Generation Sequencing Reveals the Adaptive Role of the Epigenome in Three Deep-Sea Polychaetes.</title>
        <authorList>
            <person name="Perez M."/>
            <person name="Aroh O."/>
            <person name="Sun Y."/>
            <person name="Lan Y."/>
            <person name="Juniper S.K."/>
            <person name="Young C.R."/>
            <person name="Angers B."/>
            <person name="Qian P.Y."/>
        </authorList>
    </citation>
    <scope>NUCLEOTIDE SEQUENCE</scope>
    <source>
        <strain evidence="12">R07B-5</strain>
    </source>
</reference>
<evidence type="ECO:0000313" key="13">
    <source>
        <dbReference type="Proteomes" id="UP001209878"/>
    </source>
</evidence>
<feature type="transmembrane region" description="Helical" evidence="10">
    <location>
        <begin position="152"/>
        <end position="172"/>
    </location>
</feature>
<evidence type="ECO:0000256" key="10">
    <source>
        <dbReference type="SAM" id="Phobius"/>
    </source>
</evidence>
<dbReference type="Pfam" id="PF00520">
    <property type="entry name" value="Ion_trans"/>
    <property type="match status" value="1"/>
</dbReference>